<evidence type="ECO:0000313" key="3">
    <source>
        <dbReference type="Proteomes" id="UP000526307"/>
    </source>
</evidence>
<protein>
    <submittedName>
        <fullName evidence="2">RES family NAD+ phosphorylase</fullName>
    </submittedName>
</protein>
<gene>
    <name evidence="2" type="ORF">HW270_00875</name>
</gene>
<feature type="domain" description="RES" evidence="1">
    <location>
        <begin position="94"/>
        <end position="151"/>
    </location>
</feature>
<reference evidence="2 3" key="1">
    <citation type="submission" date="2020-06" db="EMBL/GenBank/DDBJ databases">
        <title>Mogibacterium timidum strain W9173 genomic sequence.</title>
        <authorList>
            <person name="Wade W.G."/>
            <person name="Johnston C.D."/>
            <person name="Chen T."/>
            <person name="Dewhirst F.E."/>
        </authorList>
    </citation>
    <scope>NUCLEOTIDE SEQUENCE [LARGE SCALE GENOMIC DNA]</scope>
    <source>
        <strain evidence="2 3">W9173</strain>
    </source>
</reference>
<dbReference type="RefSeq" id="WP_036381472.1">
    <property type="nucleotide sequence ID" value="NZ_CAJPUB010000008.1"/>
</dbReference>
<keyword evidence="3" id="KW-1185">Reference proteome</keyword>
<accession>A0A7Y8VQC4</accession>
<name>A0A7Y8VQC4_9FIRM</name>
<comment type="caution">
    <text evidence="2">The sequence shown here is derived from an EMBL/GenBank/DDBJ whole genome shotgun (WGS) entry which is preliminary data.</text>
</comment>
<dbReference type="Proteomes" id="UP000526307">
    <property type="component" value="Unassembled WGS sequence"/>
</dbReference>
<evidence type="ECO:0000313" key="2">
    <source>
        <dbReference type="EMBL" id="NWO22644.1"/>
    </source>
</evidence>
<dbReference type="EMBL" id="JABXYR010000001">
    <property type="protein sequence ID" value="NWO22644.1"/>
    <property type="molecule type" value="Genomic_DNA"/>
</dbReference>
<dbReference type="AlphaFoldDB" id="A0A7Y8VQC4"/>
<dbReference type="InterPro" id="IPR014914">
    <property type="entry name" value="RES_dom"/>
</dbReference>
<evidence type="ECO:0000259" key="1">
    <source>
        <dbReference type="Pfam" id="PF08808"/>
    </source>
</evidence>
<organism evidence="2 3">
    <name type="scientific">Mogibacterium timidum</name>
    <dbReference type="NCBI Taxonomy" id="35519"/>
    <lineage>
        <taxon>Bacteria</taxon>
        <taxon>Bacillati</taxon>
        <taxon>Bacillota</taxon>
        <taxon>Clostridia</taxon>
        <taxon>Peptostreptococcales</taxon>
        <taxon>Anaerovoracaceae</taxon>
        <taxon>Mogibacterium</taxon>
    </lineage>
</organism>
<dbReference type="Pfam" id="PF08808">
    <property type="entry name" value="RES"/>
    <property type="match status" value="1"/>
</dbReference>
<sequence>MKKISNENAEYNGNEEDEFVEEIELMDFMDHLFRTPTLGSTHSAGKKIMEVIRNIWKSSSSPNKIGFDEDFYYHSRARYSGVAPYVSAQMLKAPVGVTGPGRYNHPGRSHYYFANTQHGAIEEVRKHLKNEQEIQTIKIKPVNPIVILDLSNTMRKGSIF</sequence>
<proteinExistence type="predicted"/>